<dbReference type="PANTHER" id="PTHR11229">
    <property type="entry name" value="50S RIBOSOMAL PROTEIN L3"/>
    <property type="match status" value="1"/>
</dbReference>
<keyword evidence="3" id="KW-0687">Ribonucleoprotein</keyword>
<evidence type="ECO:0000256" key="6">
    <source>
        <dbReference type="SAM" id="MobiDB-lite"/>
    </source>
</evidence>
<dbReference type="InterPro" id="IPR000597">
    <property type="entry name" value="Ribosomal_uL3"/>
</dbReference>
<comment type="similarity">
    <text evidence="1">Belongs to the universal ribosomal protein uL3 family.</text>
</comment>
<feature type="region of interest" description="Disordered" evidence="6">
    <location>
        <begin position="134"/>
        <end position="160"/>
    </location>
</feature>
<accession>A0ABQ9G5L2</accession>
<name>A0ABQ9G5L2_9NEOP</name>
<gene>
    <name evidence="7" type="ORF">PR048_031544</name>
</gene>
<dbReference type="InterPro" id="IPR009000">
    <property type="entry name" value="Transl_B-barrel_sf"/>
</dbReference>
<evidence type="ECO:0000313" key="7">
    <source>
        <dbReference type="EMBL" id="KAJ8867741.1"/>
    </source>
</evidence>
<dbReference type="SUPFAM" id="SSF50447">
    <property type="entry name" value="Translation proteins"/>
    <property type="match status" value="1"/>
</dbReference>
<evidence type="ECO:0000256" key="5">
    <source>
        <dbReference type="ARBA" id="ARBA00035396"/>
    </source>
</evidence>
<proteinExistence type="inferred from homology"/>
<organism evidence="7 8">
    <name type="scientific">Dryococelus australis</name>
    <dbReference type="NCBI Taxonomy" id="614101"/>
    <lineage>
        <taxon>Eukaryota</taxon>
        <taxon>Metazoa</taxon>
        <taxon>Ecdysozoa</taxon>
        <taxon>Arthropoda</taxon>
        <taxon>Hexapoda</taxon>
        <taxon>Insecta</taxon>
        <taxon>Pterygota</taxon>
        <taxon>Neoptera</taxon>
        <taxon>Polyneoptera</taxon>
        <taxon>Phasmatodea</taxon>
        <taxon>Verophasmatodea</taxon>
        <taxon>Anareolatae</taxon>
        <taxon>Phasmatidae</taxon>
        <taxon>Eurycanthinae</taxon>
        <taxon>Dryococelus</taxon>
    </lineage>
</organism>
<reference evidence="7 8" key="1">
    <citation type="submission" date="2023-02" db="EMBL/GenBank/DDBJ databases">
        <title>LHISI_Scaffold_Assembly.</title>
        <authorList>
            <person name="Stuart O.P."/>
            <person name="Cleave R."/>
            <person name="Magrath M.J.L."/>
            <person name="Mikheyev A.S."/>
        </authorList>
    </citation>
    <scope>NUCLEOTIDE SEQUENCE [LARGE SCALE GENOMIC DNA]</scope>
    <source>
        <strain evidence="7">Daus_M_001</strain>
        <tissue evidence="7">Leg muscle</tissue>
    </source>
</reference>
<dbReference type="EMBL" id="JARBHB010000015">
    <property type="protein sequence ID" value="KAJ8867741.1"/>
    <property type="molecule type" value="Genomic_DNA"/>
</dbReference>
<evidence type="ECO:0000256" key="1">
    <source>
        <dbReference type="ARBA" id="ARBA00006540"/>
    </source>
</evidence>
<evidence type="ECO:0000256" key="4">
    <source>
        <dbReference type="ARBA" id="ARBA00035209"/>
    </source>
</evidence>
<evidence type="ECO:0000256" key="3">
    <source>
        <dbReference type="ARBA" id="ARBA00023274"/>
    </source>
</evidence>
<sequence>MWMNDGTKVLSTLLQVVDNHVIRYIPPEEYEPPRKPTKRIKYENRLGCLLVGAESEDPQVFTKEYCGLFSNSGVMPKKILGRFLISPEAYVQPGTPLYATHFKVGQHVDIRGKTVDHGFQGVMKRWGFKGMPASHGVTKTHRRPGNIGGGGEKGRVWPGTKMPGHMGNRFRILKGLKILRINTKYNVLWVKGPAVAGETNNICYIYDTFLPLKKTNEAPCFPTFYPEDLEEPLPDELYSDELHPFSAPTITFQDPK</sequence>
<keyword evidence="2" id="KW-0689">Ribosomal protein</keyword>
<dbReference type="InterPro" id="IPR019927">
    <property type="entry name" value="Ribosomal_uL3_bac/org-type"/>
</dbReference>
<keyword evidence="8" id="KW-1185">Reference proteome</keyword>
<evidence type="ECO:0000313" key="8">
    <source>
        <dbReference type="Proteomes" id="UP001159363"/>
    </source>
</evidence>
<dbReference type="Gene3D" id="2.40.30.10">
    <property type="entry name" value="Translation factors"/>
    <property type="match status" value="1"/>
</dbReference>
<protein>
    <recommendedName>
        <fullName evidence="4">Large ribosomal subunit protein uL3m</fullName>
    </recommendedName>
    <alternativeName>
        <fullName evidence="5">39S ribosomal protein L3, mitochondrial</fullName>
    </alternativeName>
</protein>
<dbReference type="Proteomes" id="UP001159363">
    <property type="component" value="Chromosome 14"/>
</dbReference>
<evidence type="ECO:0000256" key="2">
    <source>
        <dbReference type="ARBA" id="ARBA00022980"/>
    </source>
</evidence>
<dbReference type="Pfam" id="PF00297">
    <property type="entry name" value="Ribosomal_L3"/>
    <property type="match status" value="1"/>
</dbReference>
<comment type="caution">
    <text evidence="7">The sequence shown here is derived from an EMBL/GenBank/DDBJ whole genome shotgun (WGS) entry which is preliminary data.</text>
</comment>
<dbReference type="PANTHER" id="PTHR11229:SF8">
    <property type="entry name" value="LARGE RIBOSOMAL SUBUNIT PROTEIN UL3M"/>
    <property type="match status" value="1"/>
</dbReference>